<dbReference type="InterPro" id="IPR007024">
    <property type="entry name" value="BLUF_domain"/>
</dbReference>
<gene>
    <name evidence="2" type="ordered locus">Bresu_0018</name>
</gene>
<keyword evidence="3" id="KW-1185">Reference proteome</keyword>
<dbReference type="BioCyc" id="BSUB633149:G1GM8-18-MONOMER"/>
<sequence length="129" mass="14661">MLYRLIYISEAVGSTGASTLSIAQILGISERNNRRDHITSGVMFHDGWCLHAIEGARVDIDRLMRRLREDRRHTNIRVLVDKPIAERRFCEPMGLCHDPLAMLRMIGSPEMASITGYEAERIVDIRLAA</sequence>
<dbReference type="Gene3D" id="3.30.70.100">
    <property type="match status" value="1"/>
</dbReference>
<proteinExistence type="predicted"/>
<dbReference type="HOGENOM" id="CLU_097099_3_0_5"/>
<dbReference type="eggNOG" id="COG5001">
    <property type="taxonomic scope" value="Bacteria"/>
</dbReference>
<dbReference type="Proteomes" id="UP000002696">
    <property type="component" value="Chromosome"/>
</dbReference>
<dbReference type="AlphaFoldDB" id="D9QHQ8"/>
<organism evidence="2 3">
    <name type="scientific">Brevundimonas subvibrioides (strain ATCC 15264 / DSM 4735 / LMG 14903 / NBRC 16000 / CB 81)</name>
    <name type="common">Caulobacter subvibrioides</name>
    <dbReference type="NCBI Taxonomy" id="633149"/>
    <lineage>
        <taxon>Bacteria</taxon>
        <taxon>Pseudomonadati</taxon>
        <taxon>Pseudomonadota</taxon>
        <taxon>Alphaproteobacteria</taxon>
        <taxon>Caulobacterales</taxon>
        <taxon>Caulobacteraceae</taxon>
        <taxon>Brevundimonas</taxon>
    </lineage>
</organism>
<dbReference type="InterPro" id="IPR036046">
    <property type="entry name" value="Acylphosphatase-like_dom_sf"/>
</dbReference>
<dbReference type="EMBL" id="CP002102">
    <property type="protein sequence ID" value="ADK99333.1"/>
    <property type="molecule type" value="Genomic_DNA"/>
</dbReference>
<dbReference type="RefSeq" id="WP_013267438.1">
    <property type="nucleotide sequence ID" value="NC_014375.1"/>
</dbReference>
<dbReference type="OrthoDB" id="196105at2"/>
<name>D9QHQ8_BRESC</name>
<dbReference type="KEGG" id="bsb:Bresu_0018"/>
<dbReference type="Pfam" id="PF04940">
    <property type="entry name" value="BLUF"/>
    <property type="match status" value="1"/>
</dbReference>
<evidence type="ECO:0000313" key="3">
    <source>
        <dbReference type="Proteomes" id="UP000002696"/>
    </source>
</evidence>
<reference evidence="3" key="1">
    <citation type="journal article" date="2011" name="J. Bacteriol.">
        <title>Genome sequences of eight morphologically diverse alphaproteobacteria.</title>
        <authorList>
            <consortium name="US DOE Joint Genome Institute"/>
            <person name="Brown P.J."/>
            <person name="Kysela D.T."/>
            <person name="Buechlein A."/>
            <person name="Hemmerich C."/>
            <person name="Brun Y.V."/>
        </authorList>
    </citation>
    <scope>NUCLEOTIDE SEQUENCE [LARGE SCALE GENOMIC DNA]</scope>
    <source>
        <strain evidence="3">ATCC 15264 / DSM 4735 / LMG 14903 / NBRC 16000 / CB 81</strain>
    </source>
</reference>
<dbReference type="STRING" id="633149.Bresu_0018"/>
<protein>
    <submittedName>
        <fullName evidence="2">BLUF domain protein</fullName>
    </submittedName>
</protein>
<evidence type="ECO:0000259" key="1">
    <source>
        <dbReference type="PROSITE" id="PS50925"/>
    </source>
</evidence>
<evidence type="ECO:0000313" key="2">
    <source>
        <dbReference type="EMBL" id="ADK99333.1"/>
    </source>
</evidence>
<dbReference type="SUPFAM" id="SSF54975">
    <property type="entry name" value="Acylphosphatase/BLUF domain-like"/>
    <property type="match status" value="1"/>
</dbReference>
<accession>D9QHQ8</accession>
<dbReference type="SMART" id="SM01034">
    <property type="entry name" value="BLUF"/>
    <property type="match status" value="1"/>
</dbReference>
<dbReference type="GO" id="GO:0009882">
    <property type="term" value="F:blue light photoreceptor activity"/>
    <property type="evidence" value="ECO:0007669"/>
    <property type="project" value="InterPro"/>
</dbReference>
<dbReference type="GO" id="GO:0071949">
    <property type="term" value="F:FAD binding"/>
    <property type="evidence" value="ECO:0007669"/>
    <property type="project" value="InterPro"/>
</dbReference>
<feature type="domain" description="BLUF" evidence="1">
    <location>
        <begin position="2"/>
        <end position="96"/>
    </location>
</feature>
<dbReference type="PROSITE" id="PS50925">
    <property type="entry name" value="BLUF"/>
    <property type="match status" value="1"/>
</dbReference>
<dbReference type="InParanoid" id="D9QHQ8"/>